<evidence type="ECO:0000256" key="1">
    <source>
        <dbReference type="SAM" id="Phobius"/>
    </source>
</evidence>
<reference evidence="3" key="1">
    <citation type="journal article" date="2019" name="Int. J. Syst. Evol. Microbiol.">
        <title>The Global Catalogue of Microorganisms (GCM) 10K type strain sequencing project: providing services to taxonomists for standard genome sequencing and annotation.</title>
        <authorList>
            <consortium name="The Broad Institute Genomics Platform"/>
            <consortium name="The Broad Institute Genome Sequencing Center for Infectious Disease"/>
            <person name="Wu L."/>
            <person name="Ma J."/>
        </authorList>
    </citation>
    <scope>NUCLEOTIDE SEQUENCE [LARGE SCALE GENOMIC DNA]</scope>
    <source>
        <strain evidence="3">JCM 18720</strain>
    </source>
</reference>
<dbReference type="EMBL" id="BAABLF010000004">
    <property type="protein sequence ID" value="GAA5186835.1"/>
    <property type="molecule type" value="Genomic_DNA"/>
</dbReference>
<sequence length="87" mass="9297">MSPEITIGLAIALGLVIIIGIKVGLHRVVRFKMDESAIQACLKAQPEGETVSAIANLTGIDEARVEAVCQQSKGIQPDGGKRWRLDT</sequence>
<dbReference type="Proteomes" id="UP001501600">
    <property type="component" value="Unassembled WGS sequence"/>
</dbReference>
<name>A0ABP9RTE6_9GAMM</name>
<protein>
    <submittedName>
        <fullName evidence="2">Uncharacterized protein</fullName>
    </submittedName>
</protein>
<comment type="caution">
    <text evidence="2">The sequence shown here is derived from an EMBL/GenBank/DDBJ whole genome shotgun (WGS) entry which is preliminary data.</text>
</comment>
<keyword evidence="1" id="KW-0812">Transmembrane</keyword>
<gene>
    <name evidence="2" type="ORF">GCM10025772_03130</name>
</gene>
<keyword evidence="1" id="KW-1133">Transmembrane helix</keyword>
<keyword evidence="3" id="KW-1185">Reference proteome</keyword>
<organism evidence="2 3">
    <name type="scientific">Ferrimonas gelatinilytica</name>
    <dbReference type="NCBI Taxonomy" id="1255257"/>
    <lineage>
        <taxon>Bacteria</taxon>
        <taxon>Pseudomonadati</taxon>
        <taxon>Pseudomonadota</taxon>
        <taxon>Gammaproteobacteria</taxon>
        <taxon>Alteromonadales</taxon>
        <taxon>Ferrimonadaceae</taxon>
        <taxon>Ferrimonas</taxon>
    </lineage>
</organism>
<feature type="transmembrane region" description="Helical" evidence="1">
    <location>
        <begin position="6"/>
        <end position="25"/>
    </location>
</feature>
<proteinExistence type="predicted"/>
<evidence type="ECO:0000313" key="3">
    <source>
        <dbReference type="Proteomes" id="UP001501600"/>
    </source>
</evidence>
<evidence type="ECO:0000313" key="2">
    <source>
        <dbReference type="EMBL" id="GAA5186835.1"/>
    </source>
</evidence>
<accession>A0ABP9RTE6</accession>
<keyword evidence="1" id="KW-0472">Membrane</keyword>
<dbReference type="RefSeq" id="WP_345315280.1">
    <property type="nucleotide sequence ID" value="NZ_BAABLF010000004.1"/>
</dbReference>